<evidence type="ECO:0000313" key="2">
    <source>
        <dbReference type="EMBL" id="MDQ0118402.1"/>
    </source>
</evidence>
<comment type="caution">
    <text evidence="2">The sequence shown here is derived from an EMBL/GenBank/DDBJ whole genome shotgun (WGS) entry which is preliminary data.</text>
</comment>
<protein>
    <submittedName>
        <fullName evidence="2">HPt (Histidine-containing phosphotransfer) domain-containing protein</fullName>
    </submittedName>
</protein>
<evidence type="ECO:0000259" key="1">
    <source>
        <dbReference type="Pfam" id="PF01627"/>
    </source>
</evidence>
<reference evidence="2 3" key="1">
    <citation type="submission" date="2023-07" db="EMBL/GenBank/DDBJ databases">
        <title>Sorghum-associated microbial communities from plants grown in Nebraska, USA.</title>
        <authorList>
            <person name="Schachtman D."/>
        </authorList>
    </citation>
    <scope>NUCLEOTIDE SEQUENCE [LARGE SCALE GENOMIC DNA]</scope>
    <source>
        <strain evidence="2 3">DS994</strain>
    </source>
</reference>
<accession>A0ABT9UFI1</accession>
<gene>
    <name evidence="2" type="ORF">J2T22_001580</name>
</gene>
<dbReference type="Proteomes" id="UP001226389">
    <property type="component" value="Unassembled WGS sequence"/>
</dbReference>
<evidence type="ECO:0000313" key="3">
    <source>
        <dbReference type="Proteomes" id="UP001226389"/>
    </source>
</evidence>
<organism evidence="2 3">
    <name type="scientific">Pseudarthrobacter defluvii</name>
    <dbReference type="NCBI Taxonomy" id="410837"/>
    <lineage>
        <taxon>Bacteria</taxon>
        <taxon>Bacillati</taxon>
        <taxon>Actinomycetota</taxon>
        <taxon>Actinomycetes</taxon>
        <taxon>Micrococcales</taxon>
        <taxon>Micrococcaceae</taxon>
        <taxon>Pseudarthrobacter</taxon>
    </lineage>
</organism>
<dbReference type="Pfam" id="PF01627">
    <property type="entry name" value="Hpt"/>
    <property type="match status" value="1"/>
</dbReference>
<dbReference type="EMBL" id="JAUSSY010000005">
    <property type="protein sequence ID" value="MDQ0118402.1"/>
    <property type="molecule type" value="Genomic_DNA"/>
</dbReference>
<dbReference type="SUPFAM" id="SSF47226">
    <property type="entry name" value="Histidine-containing phosphotransfer domain, HPT domain"/>
    <property type="match status" value="1"/>
</dbReference>
<feature type="domain" description="HPt" evidence="1">
    <location>
        <begin position="37"/>
        <end position="104"/>
    </location>
</feature>
<sequence>MSEGNGPPVPLLDGGVLDRLLVELDGDEGLWTIFVRGYLNQLPRRIERIRLTLTTGDIKGAMDAVLSLKTSSQMIGAERLAAHALALEQSIRDHASAKDPAIVLADLAAISLRKIRACAEQTATLLNDHLRGPESP</sequence>
<dbReference type="InterPro" id="IPR008207">
    <property type="entry name" value="Sig_transdc_His_kin_Hpt_dom"/>
</dbReference>
<proteinExistence type="predicted"/>
<dbReference type="Gene3D" id="1.20.120.160">
    <property type="entry name" value="HPT domain"/>
    <property type="match status" value="1"/>
</dbReference>
<name>A0ABT9UFI1_9MICC</name>
<dbReference type="RefSeq" id="WP_307489392.1">
    <property type="nucleotide sequence ID" value="NZ_JAUSSY010000005.1"/>
</dbReference>
<keyword evidence="3" id="KW-1185">Reference proteome</keyword>
<dbReference type="InterPro" id="IPR036641">
    <property type="entry name" value="HPT_dom_sf"/>
</dbReference>